<dbReference type="EMBL" id="JAOZYC010000108">
    <property type="protein sequence ID" value="MEB8339058.1"/>
    <property type="molecule type" value="Genomic_DNA"/>
</dbReference>
<accession>A0ABU6F6H6</accession>
<evidence type="ECO:0000313" key="1">
    <source>
        <dbReference type="EMBL" id="MEB8339058.1"/>
    </source>
</evidence>
<evidence type="ECO:0000313" key="2">
    <source>
        <dbReference type="Proteomes" id="UP001354931"/>
    </source>
</evidence>
<sequence>MSTPLIERLATAVQDTSHPVTDEDRADLAEFLPLARAHAQVAGIDFDETRVLALAVHALAFVRRVGTAEHLDPLDPELAAELPADRMAAARTLVDAYCAPREFLAGDTEVLLLALHFEAAAQLQAQSIPRPCP</sequence>
<dbReference type="RefSeq" id="WP_326016943.1">
    <property type="nucleotide sequence ID" value="NZ_JAOZYC010000108.1"/>
</dbReference>
<reference evidence="1 2" key="1">
    <citation type="submission" date="2022-10" db="EMBL/GenBank/DDBJ databases">
        <authorList>
            <person name="Xie J."/>
            <person name="Shen N."/>
        </authorList>
    </citation>
    <scope>NUCLEOTIDE SEQUENCE [LARGE SCALE GENOMIC DNA]</scope>
    <source>
        <strain evidence="1 2">YIM65594</strain>
    </source>
</reference>
<gene>
    <name evidence="1" type="ORF">OKJ99_16320</name>
</gene>
<comment type="caution">
    <text evidence="1">The sequence shown here is derived from an EMBL/GenBank/DDBJ whole genome shotgun (WGS) entry which is preliminary data.</text>
</comment>
<dbReference type="Gene3D" id="1.10.1790.10">
    <property type="entry name" value="PRD domain"/>
    <property type="match status" value="1"/>
</dbReference>
<organism evidence="1 2">
    <name type="scientific">Streptomyces endophyticus</name>
    <dbReference type="NCBI Taxonomy" id="714166"/>
    <lineage>
        <taxon>Bacteria</taxon>
        <taxon>Bacillati</taxon>
        <taxon>Actinomycetota</taxon>
        <taxon>Actinomycetes</taxon>
        <taxon>Kitasatosporales</taxon>
        <taxon>Streptomycetaceae</taxon>
        <taxon>Streptomyces</taxon>
    </lineage>
</organism>
<proteinExistence type="predicted"/>
<name>A0ABU6F6H6_9ACTN</name>
<evidence type="ECO:0008006" key="3">
    <source>
        <dbReference type="Google" id="ProtNLM"/>
    </source>
</evidence>
<dbReference type="Proteomes" id="UP001354931">
    <property type="component" value="Unassembled WGS sequence"/>
</dbReference>
<keyword evidence="2" id="KW-1185">Reference proteome</keyword>
<protein>
    <recommendedName>
        <fullName evidence="3">PRD domain-containing protein</fullName>
    </recommendedName>
</protein>